<dbReference type="InterPro" id="IPR029062">
    <property type="entry name" value="Class_I_gatase-like"/>
</dbReference>
<evidence type="ECO:0000313" key="5">
    <source>
        <dbReference type="Proteomes" id="UP000247555"/>
    </source>
</evidence>
<dbReference type="Gene3D" id="3.40.50.880">
    <property type="match status" value="1"/>
</dbReference>
<dbReference type="SUPFAM" id="SSF52317">
    <property type="entry name" value="Class I glutamine amidotransferase-like"/>
    <property type="match status" value="1"/>
</dbReference>
<dbReference type="CDD" id="cd03137">
    <property type="entry name" value="GATase1_AraC_1"/>
    <property type="match status" value="1"/>
</dbReference>
<sequence length="331" mass="36195">MSRYSAGVNDINPPLSAMTRHLLFFVFADFQLLDVSGPMAAFEMANRIAPGSYRWTVCSQTGGQVTASCGVALDSQSLAASTRVDTLLAPGGDGVERACDCVAIRVWLKEITQTARRVASVCSGAYLLAASGLLDGRRATTHWRREADFARRFPAVQLEADRIYIQDDKLWTSAGITAGIDLSLALIADDLGEAVARQVARQLVVYYRRPGGQSQYSALLDMAPAQGRFAGVLRHMREHLHLALNVEALAEVARMSPRHFARCFRAELGMTPARALERLRIEAARAALESGALSVKSVARDYGFADPERMRRAFVRVLGISPRALQLREAD</sequence>
<gene>
    <name evidence="4" type="ORF">DFR34_11415</name>
</gene>
<keyword evidence="5" id="KW-1185">Reference proteome</keyword>
<dbReference type="SUPFAM" id="SSF46689">
    <property type="entry name" value="Homeodomain-like"/>
    <property type="match status" value="2"/>
</dbReference>
<dbReference type="Pfam" id="PF01965">
    <property type="entry name" value="DJ-1_PfpI"/>
    <property type="match status" value="1"/>
</dbReference>
<dbReference type="GO" id="GO:0043565">
    <property type="term" value="F:sequence-specific DNA binding"/>
    <property type="evidence" value="ECO:0007669"/>
    <property type="project" value="InterPro"/>
</dbReference>
<dbReference type="PANTHER" id="PTHR43130:SF3">
    <property type="entry name" value="HTH-TYPE TRANSCRIPTIONAL REGULATOR RV1931C"/>
    <property type="match status" value="1"/>
</dbReference>
<dbReference type="InterPro" id="IPR009057">
    <property type="entry name" value="Homeodomain-like_sf"/>
</dbReference>
<dbReference type="AlphaFoldDB" id="A0A318KMJ7"/>
<dbReference type="PROSITE" id="PS01124">
    <property type="entry name" value="HTH_ARAC_FAMILY_2"/>
    <property type="match status" value="1"/>
</dbReference>
<organism evidence="4 5">
    <name type="scientific">Rivihabitans pingtungensis</name>
    <dbReference type="NCBI Taxonomy" id="1054498"/>
    <lineage>
        <taxon>Bacteria</taxon>
        <taxon>Pseudomonadati</taxon>
        <taxon>Pseudomonadota</taxon>
        <taxon>Betaproteobacteria</taxon>
        <taxon>Neisseriales</taxon>
        <taxon>Aquaspirillaceae</taxon>
        <taxon>Rivihabitans</taxon>
    </lineage>
</organism>
<dbReference type="InterPro" id="IPR018060">
    <property type="entry name" value="HTH_AraC"/>
</dbReference>
<comment type="caution">
    <text evidence="4">The sequence shown here is derived from an EMBL/GenBank/DDBJ whole genome shotgun (WGS) entry which is preliminary data.</text>
</comment>
<evidence type="ECO:0000259" key="3">
    <source>
        <dbReference type="PROSITE" id="PS01124"/>
    </source>
</evidence>
<feature type="domain" description="HTH araC/xylS-type" evidence="3">
    <location>
        <begin position="230"/>
        <end position="328"/>
    </location>
</feature>
<dbReference type="PANTHER" id="PTHR43130">
    <property type="entry name" value="ARAC-FAMILY TRANSCRIPTIONAL REGULATOR"/>
    <property type="match status" value="1"/>
</dbReference>
<keyword evidence="2" id="KW-0804">Transcription</keyword>
<evidence type="ECO:0000256" key="2">
    <source>
        <dbReference type="ARBA" id="ARBA00023163"/>
    </source>
</evidence>
<name>A0A318KMJ7_9NEIS</name>
<dbReference type="EMBL" id="QJKI01000014">
    <property type="protein sequence ID" value="PXX77928.1"/>
    <property type="molecule type" value="Genomic_DNA"/>
</dbReference>
<dbReference type="InterPro" id="IPR002818">
    <property type="entry name" value="DJ-1/PfpI"/>
</dbReference>
<dbReference type="Pfam" id="PF12833">
    <property type="entry name" value="HTH_18"/>
    <property type="match status" value="1"/>
</dbReference>
<evidence type="ECO:0000313" key="4">
    <source>
        <dbReference type="EMBL" id="PXX77928.1"/>
    </source>
</evidence>
<keyword evidence="1" id="KW-0805">Transcription regulation</keyword>
<dbReference type="RefSeq" id="WP_245906871.1">
    <property type="nucleotide sequence ID" value="NZ_QJKI01000014.1"/>
</dbReference>
<dbReference type="Proteomes" id="UP000247555">
    <property type="component" value="Unassembled WGS sequence"/>
</dbReference>
<dbReference type="InterPro" id="IPR052158">
    <property type="entry name" value="INH-QAR"/>
</dbReference>
<dbReference type="SMART" id="SM00342">
    <property type="entry name" value="HTH_ARAC"/>
    <property type="match status" value="1"/>
</dbReference>
<reference evidence="4 5" key="1">
    <citation type="submission" date="2018-05" db="EMBL/GenBank/DDBJ databases">
        <title>Genomic Encyclopedia of Type Strains, Phase IV (KMG-IV): sequencing the most valuable type-strain genomes for metagenomic binning, comparative biology and taxonomic classification.</title>
        <authorList>
            <person name="Goeker M."/>
        </authorList>
    </citation>
    <scope>NUCLEOTIDE SEQUENCE [LARGE SCALE GENOMIC DNA]</scope>
    <source>
        <strain evidence="4 5">DSM 29661</strain>
    </source>
</reference>
<dbReference type="GO" id="GO:0003700">
    <property type="term" value="F:DNA-binding transcription factor activity"/>
    <property type="evidence" value="ECO:0007669"/>
    <property type="project" value="InterPro"/>
</dbReference>
<protein>
    <submittedName>
        <fullName evidence="4">AraC family transcriptional regulator with amidase-like domain</fullName>
    </submittedName>
</protein>
<proteinExistence type="predicted"/>
<accession>A0A318KMJ7</accession>
<evidence type="ECO:0000256" key="1">
    <source>
        <dbReference type="ARBA" id="ARBA00023015"/>
    </source>
</evidence>
<dbReference type="Gene3D" id="1.10.10.60">
    <property type="entry name" value="Homeodomain-like"/>
    <property type="match status" value="1"/>
</dbReference>